<reference evidence="2 3" key="1">
    <citation type="submission" date="2018-01" db="EMBL/GenBank/DDBJ databases">
        <title>Whole genome sequencing of Histamine producing bacteria.</title>
        <authorList>
            <person name="Butler K."/>
        </authorList>
    </citation>
    <scope>NUCLEOTIDE SEQUENCE [LARGE SCALE GENOMIC DNA]</scope>
    <source>
        <strain evidence="2 3">NCIMB 13481</strain>
    </source>
</reference>
<name>A0A2T3MRB2_9GAMM</name>
<feature type="chain" id="PRO_5015598962" description="Porin" evidence="1">
    <location>
        <begin position="25"/>
        <end position="83"/>
    </location>
</feature>
<dbReference type="AlphaFoldDB" id="A0A2T3MRB2"/>
<feature type="signal peptide" evidence="1">
    <location>
        <begin position="1"/>
        <end position="24"/>
    </location>
</feature>
<dbReference type="EMBL" id="PYLW01000001">
    <property type="protein sequence ID" value="PSV99783.1"/>
    <property type="molecule type" value="Genomic_DNA"/>
</dbReference>
<organism evidence="2 3">
    <name type="scientific">Photobacterium iliopiscarium</name>
    <dbReference type="NCBI Taxonomy" id="56192"/>
    <lineage>
        <taxon>Bacteria</taxon>
        <taxon>Pseudomonadati</taxon>
        <taxon>Pseudomonadota</taxon>
        <taxon>Gammaproteobacteria</taxon>
        <taxon>Vibrionales</taxon>
        <taxon>Vibrionaceae</taxon>
        <taxon>Photobacterium</taxon>
    </lineage>
</organism>
<protein>
    <recommendedName>
        <fullName evidence="4">Porin</fullName>
    </recommendedName>
</protein>
<dbReference type="RefSeq" id="WP_107236521.1">
    <property type="nucleotide sequence ID" value="NZ_PYLW01000001.1"/>
</dbReference>
<accession>A0A2T3MRB2</accession>
<comment type="caution">
    <text evidence="2">The sequence shown here is derived from an EMBL/GenBank/DDBJ whole genome shotgun (WGS) entry which is preliminary data.</text>
</comment>
<evidence type="ECO:0008006" key="4">
    <source>
        <dbReference type="Google" id="ProtNLM"/>
    </source>
</evidence>
<evidence type="ECO:0000313" key="2">
    <source>
        <dbReference type="EMBL" id="PSV99783.1"/>
    </source>
</evidence>
<keyword evidence="1" id="KW-0732">Signal</keyword>
<evidence type="ECO:0000256" key="1">
    <source>
        <dbReference type="SAM" id="SignalP"/>
    </source>
</evidence>
<gene>
    <name evidence="2" type="ORF">C9I88_01080</name>
</gene>
<evidence type="ECO:0000313" key="3">
    <source>
        <dbReference type="Proteomes" id="UP000241954"/>
    </source>
</evidence>
<sequence>MKIMNKKLLINIINISLASFSVNALSLEASSDYYQDHNGNFIGYTTDYDYFENFDLYPAAQITRDDWNGYINEQGQITTLGII</sequence>
<proteinExistence type="predicted"/>
<dbReference type="Proteomes" id="UP000241954">
    <property type="component" value="Unassembled WGS sequence"/>
</dbReference>